<dbReference type="RefSeq" id="WP_272435957.1">
    <property type="nucleotide sequence ID" value="NZ_JAMQKB010000004.1"/>
</dbReference>
<proteinExistence type="predicted"/>
<keyword evidence="3" id="KW-1185">Reference proteome</keyword>
<comment type="caution">
    <text evidence="2">The sequence shown here is derived from an EMBL/GenBank/DDBJ whole genome shotgun (WGS) entry which is preliminary data.</text>
</comment>
<dbReference type="Pfam" id="PF18812">
    <property type="entry name" value="PBECR3"/>
    <property type="match status" value="1"/>
</dbReference>
<evidence type="ECO:0000313" key="2">
    <source>
        <dbReference type="EMBL" id="MDC3424157.1"/>
    </source>
</evidence>
<protein>
    <submittedName>
        <fullName evidence="2">PBECR2 nuclease fold domain-containing protein</fullName>
    </submittedName>
</protein>
<evidence type="ECO:0000313" key="3">
    <source>
        <dbReference type="Proteomes" id="UP001145050"/>
    </source>
</evidence>
<dbReference type="EMBL" id="JAMQKB010000004">
    <property type="protein sequence ID" value="MDC3424157.1"/>
    <property type="molecule type" value="Genomic_DNA"/>
</dbReference>
<evidence type="ECO:0000259" key="1">
    <source>
        <dbReference type="Pfam" id="PF18812"/>
    </source>
</evidence>
<dbReference type="AlphaFoldDB" id="A0A9X3WQR2"/>
<accession>A0A9X3WQR2</accession>
<dbReference type="InterPro" id="IPR041301">
    <property type="entry name" value="PBECR3"/>
</dbReference>
<organism evidence="2 3">
    <name type="scientific">Terrihalobacillus insolitus</name>
    <dbReference type="NCBI Taxonomy" id="2950438"/>
    <lineage>
        <taxon>Bacteria</taxon>
        <taxon>Bacillati</taxon>
        <taxon>Bacillota</taxon>
        <taxon>Bacilli</taxon>
        <taxon>Bacillales</taxon>
        <taxon>Bacillaceae</taxon>
        <taxon>Terrihalobacillus</taxon>
    </lineage>
</organism>
<dbReference type="Proteomes" id="UP001145050">
    <property type="component" value="Unassembled WGS sequence"/>
</dbReference>
<sequence>MDNEIRQAGMINQRVIDLLGLTNVSPNTPILVGTTNVEHMKKHHPNDFEQYGCHLEDILHSPTYVAKHPSNGSIQYIKVYQEGDDHVMVAVRITTKGTVFARTLFVMSENKVQRYKERGALKEY</sequence>
<name>A0A9X3WQR2_9BACI</name>
<gene>
    <name evidence="2" type="ORF">NC797_06495</name>
</gene>
<reference evidence="2" key="1">
    <citation type="submission" date="2022-06" db="EMBL/GenBank/DDBJ databases">
        <title>Aquibacillus sp. a new bacterium isolated from soil saline samples.</title>
        <authorList>
            <person name="Galisteo C."/>
            <person name="De La Haba R."/>
            <person name="Sanchez-Porro C."/>
            <person name="Ventosa A."/>
        </authorList>
    </citation>
    <scope>NUCLEOTIDE SEQUENCE</scope>
    <source>
        <strain evidence="2">3ASR75-11</strain>
    </source>
</reference>
<feature type="domain" description="Phage-Barnase-EndoU-ColicinE5/D-RelE like nuclease 3" evidence="1">
    <location>
        <begin position="7"/>
        <end position="113"/>
    </location>
</feature>